<dbReference type="InterPro" id="IPR047135">
    <property type="entry name" value="YsiQ"/>
</dbReference>
<protein>
    <submittedName>
        <fullName evidence="8">Putative efflux protein, MATE family</fullName>
    </submittedName>
</protein>
<dbReference type="CDD" id="cd13134">
    <property type="entry name" value="MATE_like_8"/>
    <property type="match status" value="1"/>
</dbReference>
<dbReference type="RefSeq" id="WP_091365419.1">
    <property type="nucleotide sequence ID" value="NZ_FMXA01000026.1"/>
</dbReference>
<feature type="transmembrane region" description="Helical" evidence="7">
    <location>
        <begin position="385"/>
        <end position="405"/>
    </location>
</feature>
<dbReference type="GO" id="GO:0005886">
    <property type="term" value="C:plasma membrane"/>
    <property type="evidence" value="ECO:0007669"/>
    <property type="project" value="UniProtKB-SubCell"/>
</dbReference>
<keyword evidence="3" id="KW-1003">Cell membrane</keyword>
<sequence length="445" mass="49704">MATKGYQSKWAVFSMSVPIFIETALQMMVPNIDQFMLSRYSQNSVAAVGNDNVIFNLVILSLAVLSQAATIMISHYRGARNLTKISEICTIALFTNLVLGLVISLILFIRGDWVLTLLEIPPHIWGDAILYMRWIGLFVFIQSMYMAFISFLRGFSQLRLTMFCSLAMNIINIAGNMILIHGLGPIPSLGVAGVCISTNLSKILGFLLIIYFFHKYTSARLSLSYMKPFPWHTLRQILNLGIPTGGETFSYQMSQTIIMKFVNIFGVIVINTKVYCYILAMVSYVYSQSLAMATQILVGFFKGAGANQEVDKRVKFTISVATLISGSIALLLYLNSDSILSIFTSSPEIHALGRQILFIEIFLEIGRAVNMSMVMALNAAGDVKFPITIGIIFMWSVATFGSWLLGVHWGWGLVGIWIAMMCDECTRAILFLIRWKQGVWRKAVV</sequence>
<organism evidence="8 9">
    <name type="scientific">Allisonella histaminiformans</name>
    <dbReference type="NCBI Taxonomy" id="209880"/>
    <lineage>
        <taxon>Bacteria</taxon>
        <taxon>Bacillati</taxon>
        <taxon>Bacillota</taxon>
        <taxon>Negativicutes</taxon>
        <taxon>Veillonellales</taxon>
        <taxon>Veillonellaceae</taxon>
        <taxon>Allisonella</taxon>
    </lineage>
</organism>
<dbReference type="OrthoDB" id="62420at2"/>
<feature type="transmembrane region" description="Helical" evidence="7">
    <location>
        <begin position="88"/>
        <end position="109"/>
    </location>
</feature>
<keyword evidence="5 7" id="KW-1133">Transmembrane helix</keyword>
<feature type="transmembrane region" description="Helical" evidence="7">
    <location>
        <begin position="411"/>
        <end position="433"/>
    </location>
</feature>
<keyword evidence="9" id="KW-1185">Reference proteome</keyword>
<evidence type="ECO:0000256" key="3">
    <source>
        <dbReference type="ARBA" id="ARBA00022475"/>
    </source>
</evidence>
<dbReference type="AlphaFoldDB" id="A0A1G5WNP7"/>
<evidence type="ECO:0000256" key="2">
    <source>
        <dbReference type="ARBA" id="ARBA00022448"/>
    </source>
</evidence>
<evidence type="ECO:0000256" key="5">
    <source>
        <dbReference type="ARBA" id="ARBA00022989"/>
    </source>
</evidence>
<feature type="transmembrane region" description="Helical" evidence="7">
    <location>
        <begin position="316"/>
        <end position="336"/>
    </location>
</feature>
<feature type="transmembrane region" description="Helical" evidence="7">
    <location>
        <begin position="261"/>
        <end position="280"/>
    </location>
</feature>
<accession>A0A1G5WNP7</accession>
<keyword evidence="2" id="KW-0813">Transport</keyword>
<dbReference type="GeneID" id="87756487"/>
<keyword evidence="4 7" id="KW-0812">Transmembrane</keyword>
<dbReference type="PANTHER" id="PTHR42925:SF1">
    <property type="entry name" value="VIRULENCE FACTOR MVIN"/>
    <property type="match status" value="1"/>
</dbReference>
<reference evidence="8 9" key="1">
    <citation type="submission" date="2016-10" db="EMBL/GenBank/DDBJ databases">
        <authorList>
            <person name="de Groot N.N."/>
        </authorList>
    </citation>
    <scope>NUCLEOTIDE SEQUENCE [LARGE SCALE GENOMIC DNA]</scope>
    <source>
        <strain evidence="8 9">DSM 15230</strain>
    </source>
</reference>
<dbReference type="NCBIfam" id="TIGR00797">
    <property type="entry name" value="matE"/>
    <property type="match status" value="1"/>
</dbReference>
<dbReference type="Proteomes" id="UP000199689">
    <property type="component" value="Unassembled WGS sequence"/>
</dbReference>
<keyword evidence="6 7" id="KW-0472">Membrane</keyword>
<proteinExistence type="predicted"/>
<dbReference type="Pfam" id="PF01554">
    <property type="entry name" value="MatE"/>
    <property type="match status" value="2"/>
</dbReference>
<evidence type="ECO:0000256" key="4">
    <source>
        <dbReference type="ARBA" id="ARBA00022692"/>
    </source>
</evidence>
<evidence type="ECO:0000256" key="7">
    <source>
        <dbReference type="SAM" id="Phobius"/>
    </source>
</evidence>
<feature type="transmembrane region" description="Helical" evidence="7">
    <location>
        <begin position="12"/>
        <end position="32"/>
    </location>
</feature>
<evidence type="ECO:0000313" key="8">
    <source>
        <dbReference type="EMBL" id="SDA59788.1"/>
    </source>
</evidence>
<dbReference type="InterPro" id="IPR002528">
    <property type="entry name" value="MATE_fam"/>
</dbReference>
<evidence type="ECO:0000256" key="1">
    <source>
        <dbReference type="ARBA" id="ARBA00004651"/>
    </source>
</evidence>
<evidence type="ECO:0000256" key="6">
    <source>
        <dbReference type="ARBA" id="ARBA00023136"/>
    </source>
</evidence>
<feature type="transmembrane region" description="Helical" evidence="7">
    <location>
        <begin position="160"/>
        <end position="183"/>
    </location>
</feature>
<dbReference type="EMBL" id="FMXA01000026">
    <property type="protein sequence ID" value="SDA59788.1"/>
    <property type="molecule type" value="Genomic_DNA"/>
</dbReference>
<comment type="subcellular location">
    <subcellularLocation>
        <location evidence="1">Cell membrane</location>
        <topology evidence="1">Multi-pass membrane protein</topology>
    </subcellularLocation>
</comment>
<feature type="transmembrane region" description="Helical" evidence="7">
    <location>
        <begin position="129"/>
        <end position="148"/>
    </location>
</feature>
<gene>
    <name evidence="8" type="ORF">SAMN02910343_01494</name>
</gene>
<feature type="transmembrane region" description="Helical" evidence="7">
    <location>
        <begin position="189"/>
        <end position="213"/>
    </location>
</feature>
<feature type="transmembrane region" description="Helical" evidence="7">
    <location>
        <begin position="52"/>
        <end position="76"/>
    </location>
</feature>
<dbReference type="GO" id="GO:0015297">
    <property type="term" value="F:antiporter activity"/>
    <property type="evidence" value="ECO:0007669"/>
    <property type="project" value="InterPro"/>
</dbReference>
<evidence type="ECO:0000313" key="9">
    <source>
        <dbReference type="Proteomes" id="UP000199689"/>
    </source>
</evidence>
<dbReference type="InterPro" id="IPR048279">
    <property type="entry name" value="MdtK-like"/>
</dbReference>
<dbReference type="PIRSF" id="PIRSF006603">
    <property type="entry name" value="DinF"/>
    <property type="match status" value="1"/>
</dbReference>
<dbReference type="GO" id="GO:0042910">
    <property type="term" value="F:xenobiotic transmembrane transporter activity"/>
    <property type="evidence" value="ECO:0007669"/>
    <property type="project" value="InterPro"/>
</dbReference>
<dbReference type="PANTHER" id="PTHR42925">
    <property type="entry name" value="MULTIDRUG AND TOXIN EFFLUX PROTEIN MATE FAMILY"/>
    <property type="match status" value="1"/>
</dbReference>
<name>A0A1G5WNP7_9FIRM</name>